<dbReference type="Pfam" id="PF00575">
    <property type="entry name" value="S1"/>
    <property type="match status" value="1"/>
</dbReference>
<dbReference type="EMBL" id="MFUR01000003">
    <property type="protein sequence ID" value="OGI87363.1"/>
    <property type="molecule type" value="Genomic_DNA"/>
</dbReference>
<dbReference type="HAMAP" id="MF_01895">
    <property type="entry name" value="RNase_R"/>
    <property type="match status" value="1"/>
</dbReference>
<comment type="function">
    <text evidence="8">3'-5' exoribonuclease that releases 5'-nucleoside monophosphates and is involved in maturation of structured RNAs.</text>
</comment>
<dbReference type="Proteomes" id="UP000177001">
    <property type="component" value="Unassembled WGS sequence"/>
</dbReference>
<name>A0A1F6WZQ8_9BACT</name>
<evidence type="ECO:0000256" key="4">
    <source>
        <dbReference type="ARBA" id="ARBA00022722"/>
    </source>
</evidence>
<dbReference type="Pfam" id="PF00773">
    <property type="entry name" value="RNB"/>
    <property type="match status" value="1"/>
</dbReference>
<keyword evidence="3 8" id="KW-0963">Cytoplasm</keyword>
<comment type="catalytic activity">
    <reaction evidence="1 8">
        <text>Exonucleolytic cleavage in the 3'- to 5'-direction to yield nucleoside 5'-phosphates.</text>
        <dbReference type="EC" id="3.1.13.1"/>
    </reaction>
</comment>
<dbReference type="SUPFAM" id="SSF50249">
    <property type="entry name" value="Nucleic acid-binding proteins"/>
    <property type="match status" value="4"/>
</dbReference>
<dbReference type="GO" id="GO:0005829">
    <property type="term" value="C:cytosol"/>
    <property type="evidence" value="ECO:0007669"/>
    <property type="project" value="TreeGrafter"/>
</dbReference>
<keyword evidence="5 8" id="KW-0378">Hydrolase</keyword>
<dbReference type="PROSITE" id="PS01175">
    <property type="entry name" value="RIBONUCLEASE_II"/>
    <property type="match status" value="1"/>
</dbReference>
<keyword evidence="7 8" id="KW-0694">RNA-binding</keyword>
<evidence type="ECO:0000313" key="11">
    <source>
        <dbReference type="Proteomes" id="UP000177001"/>
    </source>
</evidence>
<evidence type="ECO:0000256" key="5">
    <source>
        <dbReference type="ARBA" id="ARBA00022801"/>
    </source>
</evidence>
<dbReference type="InterPro" id="IPR004476">
    <property type="entry name" value="RNase_II/RNase_R"/>
</dbReference>
<evidence type="ECO:0000259" key="9">
    <source>
        <dbReference type="PROSITE" id="PS50126"/>
    </source>
</evidence>
<dbReference type="InterPro" id="IPR013223">
    <property type="entry name" value="RNase_B_OB_dom"/>
</dbReference>
<proteinExistence type="inferred from homology"/>
<dbReference type="AlphaFoldDB" id="A0A1F6WZQ8"/>
<sequence>MKISNGMKKNQIKRLEGIMSISSKGVGYVKVPELKEDIEIDSKYLNTAMHGDTVEIILHPKEKSRSAYAKGYGERKQTAEVSKIISRIKTCFAGVLESEPSKFGTKNNIYFLKPDDTKMYTDILIPERALHEAKAGQKVFVEIVSWENANKAPEGKVIKILGQPGDNDTEMHAIAMEKGFDSEFPRKVKDEAKNISAHNKHASDKKENDYAERRDFRKILTFTIDPIDAKDFDDAISFQELKNSEYEIGIHIADVSHYVKVGSALDDEARQRGTSVYLVDRTIPMLPEELSNDLCSLVPNKDRLTMSAVFIIDKNAKIKSEWYGRTVIHSQKRFTYEEAGETIKKANAPLHKELSILNNLAKKLTLDRFAQGAISLDQEEVKFVLDPKGVPIKVVVKERGDSNKLIEEFMLLANKKVAEVLSPKLFQERPDKKAEKENSVSLYRIHDLPSKEKMADLAFFLQSLGHKVTLRDGIIPSYEINNLLKKLAGKNEENTVQRAVVRSMAKAIYSTKNIGHYGLAFPYYTHFTSPIRRYPDIVVHRLLNDYLAKKKVGKTSPDSPVNIWPKEKLLEYEKIARISSEQEKRASDAERISIKYKQVEYMSKRLGESFVGVISGITEWGIYVEEIETKCEGLARVRDMKDDFYIFNEKKLELTGQKNKNKYRLGDRVKIKVKGVDLERKTIDYVLI</sequence>
<keyword evidence="4 8" id="KW-0540">Nuclease</keyword>
<comment type="similarity">
    <text evidence="8">Belongs to the RNR ribonuclease family. RNase R subfamily.</text>
</comment>
<dbReference type="Gene3D" id="2.40.50.140">
    <property type="entry name" value="Nucleic acid-binding proteins"/>
    <property type="match status" value="2"/>
</dbReference>
<dbReference type="CDD" id="cd04471">
    <property type="entry name" value="S1_RNase_R"/>
    <property type="match status" value="1"/>
</dbReference>
<evidence type="ECO:0000256" key="7">
    <source>
        <dbReference type="ARBA" id="ARBA00022884"/>
    </source>
</evidence>
<dbReference type="Pfam" id="PF08206">
    <property type="entry name" value="OB_RNB"/>
    <property type="match status" value="1"/>
</dbReference>
<evidence type="ECO:0000313" key="10">
    <source>
        <dbReference type="EMBL" id="OGI87363.1"/>
    </source>
</evidence>
<dbReference type="PROSITE" id="PS50126">
    <property type="entry name" value="S1"/>
    <property type="match status" value="1"/>
</dbReference>
<dbReference type="Pfam" id="PF17876">
    <property type="entry name" value="CSD2"/>
    <property type="match status" value="1"/>
</dbReference>
<dbReference type="NCBIfam" id="TIGR02063">
    <property type="entry name" value="RNase_R"/>
    <property type="match status" value="1"/>
</dbReference>
<dbReference type="InterPro" id="IPR003029">
    <property type="entry name" value="S1_domain"/>
</dbReference>
<dbReference type="InterPro" id="IPR011805">
    <property type="entry name" value="RNase_R"/>
</dbReference>
<organism evidence="10 11">
    <name type="scientific">Candidatus Nomurabacteria bacterium RIFCSPLOWO2_01_FULL_36_16</name>
    <dbReference type="NCBI Taxonomy" id="1801767"/>
    <lineage>
        <taxon>Bacteria</taxon>
        <taxon>Candidatus Nomuraibacteriota</taxon>
    </lineage>
</organism>
<dbReference type="InterPro" id="IPR022966">
    <property type="entry name" value="RNase_II/R_CS"/>
</dbReference>
<evidence type="ECO:0000256" key="6">
    <source>
        <dbReference type="ARBA" id="ARBA00022839"/>
    </source>
</evidence>
<dbReference type="PANTHER" id="PTHR23355">
    <property type="entry name" value="RIBONUCLEASE"/>
    <property type="match status" value="1"/>
</dbReference>
<reference evidence="10 11" key="1">
    <citation type="journal article" date="2016" name="Nat. Commun.">
        <title>Thousands of microbial genomes shed light on interconnected biogeochemical processes in an aquifer system.</title>
        <authorList>
            <person name="Anantharaman K."/>
            <person name="Brown C.T."/>
            <person name="Hug L.A."/>
            <person name="Sharon I."/>
            <person name="Castelle C.J."/>
            <person name="Probst A.J."/>
            <person name="Thomas B.C."/>
            <person name="Singh A."/>
            <person name="Wilkins M.J."/>
            <person name="Karaoz U."/>
            <person name="Brodie E.L."/>
            <person name="Williams K.H."/>
            <person name="Hubbard S.S."/>
            <person name="Banfield J.F."/>
        </authorList>
    </citation>
    <scope>NUCLEOTIDE SEQUENCE [LARGE SCALE GENOMIC DNA]</scope>
</reference>
<evidence type="ECO:0000256" key="3">
    <source>
        <dbReference type="ARBA" id="ARBA00022490"/>
    </source>
</evidence>
<dbReference type="InterPro" id="IPR050180">
    <property type="entry name" value="RNR_Ribonuclease"/>
</dbReference>
<dbReference type="SMART" id="SM00316">
    <property type="entry name" value="S1"/>
    <property type="match status" value="1"/>
</dbReference>
<keyword evidence="6 8" id="KW-0269">Exonuclease</keyword>
<protein>
    <recommendedName>
        <fullName evidence="8">Ribonuclease R</fullName>
        <shortName evidence="8">RNase R</shortName>
        <ecNumber evidence="8">3.1.13.1</ecNumber>
    </recommendedName>
</protein>
<dbReference type="GO" id="GO:0008859">
    <property type="term" value="F:exoribonuclease II activity"/>
    <property type="evidence" value="ECO:0007669"/>
    <property type="project" value="UniProtKB-UniRule"/>
</dbReference>
<dbReference type="GO" id="GO:0006402">
    <property type="term" value="P:mRNA catabolic process"/>
    <property type="evidence" value="ECO:0007669"/>
    <property type="project" value="TreeGrafter"/>
</dbReference>
<comment type="caution">
    <text evidence="10">The sequence shown here is derived from an EMBL/GenBank/DDBJ whole genome shotgun (WGS) entry which is preliminary data.</text>
</comment>
<gene>
    <name evidence="8" type="primary">rnr</name>
    <name evidence="10" type="ORF">A3A91_02615</name>
</gene>
<feature type="domain" description="S1 motif" evidence="9">
    <location>
        <begin position="607"/>
        <end position="688"/>
    </location>
</feature>
<dbReference type="GO" id="GO:0003723">
    <property type="term" value="F:RNA binding"/>
    <property type="evidence" value="ECO:0007669"/>
    <property type="project" value="UniProtKB-UniRule"/>
</dbReference>
<accession>A0A1F6WZQ8</accession>
<dbReference type="InterPro" id="IPR040476">
    <property type="entry name" value="CSD2"/>
</dbReference>
<comment type="subcellular location">
    <subcellularLocation>
        <location evidence="2 8">Cytoplasm</location>
    </subcellularLocation>
</comment>
<dbReference type="SMART" id="SM00955">
    <property type="entry name" value="RNB"/>
    <property type="match status" value="1"/>
</dbReference>
<dbReference type="EC" id="3.1.13.1" evidence="8"/>
<dbReference type="PANTHER" id="PTHR23355:SF9">
    <property type="entry name" value="DIS3-LIKE EXONUCLEASE 2"/>
    <property type="match status" value="1"/>
</dbReference>
<dbReference type="InterPro" id="IPR001900">
    <property type="entry name" value="RNase_II/R"/>
</dbReference>
<dbReference type="NCBIfam" id="TIGR00358">
    <property type="entry name" value="3_prime_RNase"/>
    <property type="match status" value="1"/>
</dbReference>
<evidence type="ECO:0000256" key="2">
    <source>
        <dbReference type="ARBA" id="ARBA00004496"/>
    </source>
</evidence>
<dbReference type="InterPro" id="IPR012340">
    <property type="entry name" value="NA-bd_OB-fold"/>
</dbReference>
<evidence type="ECO:0000256" key="8">
    <source>
        <dbReference type="HAMAP-Rule" id="MF_01895"/>
    </source>
</evidence>
<evidence type="ECO:0000256" key="1">
    <source>
        <dbReference type="ARBA" id="ARBA00001849"/>
    </source>
</evidence>